<protein>
    <recommendedName>
        <fullName evidence="15">DUF221-domain-containing protein</fullName>
    </recommendedName>
</protein>
<dbReference type="InterPro" id="IPR022257">
    <property type="entry name" value="PHM7_ext"/>
</dbReference>
<dbReference type="GO" id="GO:0005227">
    <property type="term" value="F:calcium-activated cation channel activity"/>
    <property type="evidence" value="ECO:0007669"/>
    <property type="project" value="InterPro"/>
</dbReference>
<evidence type="ECO:0000259" key="12">
    <source>
        <dbReference type="Pfam" id="PF14703"/>
    </source>
</evidence>
<evidence type="ECO:0000256" key="6">
    <source>
        <dbReference type="ARBA" id="ARBA00023136"/>
    </source>
</evidence>
<evidence type="ECO:0000313" key="14">
    <source>
        <dbReference type="Proteomes" id="UP001222932"/>
    </source>
</evidence>
<dbReference type="Proteomes" id="UP001222932">
    <property type="component" value="Unassembled WGS sequence"/>
</dbReference>
<feature type="transmembrane region" description="Helical" evidence="8">
    <location>
        <begin position="20"/>
        <end position="47"/>
    </location>
</feature>
<feature type="region of interest" description="Disordered" evidence="7">
    <location>
        <begin position="770"/>
        <end position="901"/>
    </location>
</feature>
<evidence type="ECO:0000256" key="2">
    <source>
        <dbReference type="ARBA" id="ARBA00007779"/>
    </source>
</evidence>
<feature type="transmembrane region" description="Helical" evidence="8">
    <location>
        <begin position="439"/>
        <end position="464"/>
    </location>
</feature>
<feature type="compositionally biased region" description="Polar residues" evidence="7">
    <location>
        <begin position="842"/>
        <end position="857"/>
    </location>
</feature>
<keyword evidence="4 8" id="KW-0812">Transmembrane</keyword>
<feature type="transmembrane region" description="Helical" evidence="8">
    <location>
        <begin position="644"/>
        <end position="668"/>
    </location>
</feature>
<evidence type="ECO:0000256" key="7">
    <source>
        <dbReference type="SAM" id="MobiDB-lite"/>
    </source>
</evidence>
<comment type="similarity">
    <text evidence="2">Belongs to the CSC1 (TC 1.A.17) family.</text>
</comment>
<sequence>MWDKRDDTDYSQNTLDAASTASTATFITAFVTNAAIAGAQLVAWIIIRGWIKAVYEPRTYIPERDKQAKPLGKHILKPIWTIIKSDPKDILRKNGVDTYLFIHFIGMLCKALVPIWFVSWVVLLPINAAGMETSKDGLDQFTFGNVSRTQQSRYWAHLILIYLFNGWWFYLIWKEMAHWLEIRQQYLVSPSHSKLAQASSVLVTGIPEHLMEERALAKLFSHLPGGVRRIWLVRNLKTMPEIFDRRETACKVLEAAQVKIIKKAQMRKNKLDREAKRAVRKGHTVPEHCVAPANPPNKDGTPLSLADELVPRKDRPLHRLKPKWAPFRLGFFGIGDKVDAIEWAQKEIVECTAILKEERTKLARDIDTPGFSNENYPARASAFIHFNQQIAAHMAKQCLAYQQPFRMNYRFIEQSPENVVWANMRLNAYEINVRRAISYAITGGLIFAWAPLTALIGGLANVVTLVQKWKWLSWLEGDSIAKQILQGIFTGIIPPLLLALLTMIFPAILRLLSTFQGTVSKTEVELDVMNRYFVFLVIHAFLITTLASGLISSIKPIMDNPTSIAPTLAANLPTASTFFITRILLQFTGLVGNLLQPLTLVLYYVRVILGGGTPRKIFNSRYQLEEPEFGTEYPNVTVYANIMITYMIISPVINGFGACFCILAYFVYKYLYMWVLDLPPSADTGGQFLPKAITQIFVGFYIQEVCLFSALPQAILMIVLIVITAAFQWLIKTMYHPLKVSLPLSMADLSYGMPDADVELKMAESCGEITPKADHEKHSEPGEVSWDNNELNWPERASSGDELERTASVTCVGDSTSTSASIVPPEKKPSYSEVTPEKKPSYSENDPNPQLFPQQRTESFELAEMGDTKRRASRSIRSRRSSRISLRRRSRTYGDDEEEDEDLEEQYFALPGGPGVIIHSQDDADNPSAFFHPATKEPQTPIWLPVDELGLGRNLNQANLALGVRSSTKHATMGSKGQVKIMGVPPE</sequence>
<keyword evidence="3" id="KW-0813">Transport</keyword>
<dbReference type="PANTHER" id="PTHR13018:SF143">
    <property type="entry name" value="CSC1_OSCA1-LIKE 7TM REGION DOMAIN-CONTAINING PROTEIN"/>
    <property type="match status" value="1"/>
</dbReference>
<evidence type="ECO:0000313" key="13">
    <source>
        <dbReference type="EMBL" id="GMK57804.1"/>
    </source>
</evidence>
<feature type="transmembrane region" description="Helical" evidence="8">
    <location>
        <begin position="710"/>
        <end position="731"/>
    </location>
</feature>
<feature type="transmembrane region" description="Helical" evidence="8">
    <location>
        <begin position="154"/>
        <end position="173"/>
    </location>
</feature>
<feature type="domain" description="10TM putative phosphate transporter extracellular tail" evidence="10">
    <location>
        <begin position="921"/>
        <end position="986"/>
    </location>
</feature>
<feature type="compositionally biased region" description="Basic and acidic residues" evidence="7">
    <location>
        <begin position="825"/>
        <end position="841"/>
    </location>
</feature>
<evidence type="ECO:0000256" key="5">
    <source>
        <dbReference type="ARBA" id="ARBA00022989"/>
    </source>
</evidence>
<dbReference type="EMBL" id="BTCM01000004">
    <property type="protein sequence ID" value="GMK57804.1"/>
    <property type="molecule type" value="Genomic_DNA"/>
</dbReference>
<reference evidence="13" key="1">
    <citation type="journal article" date="2023" name="BMC Genomics">
        <title>Chromosome-level genome assemblies of Cutaneotrichosporon spp. (Trichosporonales, Basidiomycota) reveal imbalanced evolution between nucleotide sequences and chromosome synteny.</title>
        <authorList>
            <person name="Kobayashi Y."/>
            <person name="Kayamori A."/>
            <person name="Aoki K."/>
            <person name="Shiwa Y."/>
            <person name="Matsutani M."/>
            <person name="Fujita N."/>
            <person name="Sugita T."/>
            <person name="Iwasaki W."/>
            <person name="Tanaka N."/>
            <person name="Takashima M."/>
        </authorList>
    </citation>
    <scope>NUCLEOTIDE SEQUENCE</scope>
    <source>
        <strain evidence="13">HIS016</strain>
    </source>
</reference>
<dbReference type="GO" id="GO:0005886">
    <property type="term" value="C:plasma membrane"/>
    <property type="evidence" value="ECO:0007669"/>
    <property type="project" value="TreeGrafter"/>
</dbReference>
<keyword evidence="14" id="KW-1185">Reference proteome</keyword>
<evidence type="ECO:0000256" key="1">
    <source>
        <dbReference type="ARBA" id="ARBA00004141"/>
    </source>
</evidence>
<feature type="domain" description="CSC1/OSCA1-like cytosolic" evidence="12">
    <location>
        <begin position="200"/>
        <end position="423"/>
    </location>
</feature>
<feature type="compositionally biased region" description="Basic and acidic residues" evidence="7">
    <location>
        <begin position="771"/>
        <end position="781"/>
    </location>
</feature>
<evidence type="ECO:0000259" key="9">
    <source>
        <dbReference type="Pfam" id="PF02714"/>
    </source>
</evidence>
<organism evidence="13 14">
    <name type="scientific">Cutaneotrichosporon spelunceum</name>
    <dbReference type="NCBI Taxonomy" id="1672016"/>
    <lineage>
        <taxon>Eukaryota</taxon>
        <taxon>Fungi</taxon>
        <taxon>Dikarya</taxon>
        <taxon>Basidiomycota</taxon>
        <taxon>Agaricomycotina</taxon>
        <taxon>Tremellomycetes</taxon>
        <taxon>Trichosporonales</taxon>
        <taxon>Trichosporonaceae</taxon>
        <taxon>Cutaneotrichosporon</taxon>
    </lineage>
</organism>
<feature type="compositionally biased region" description="Polar residues" evidence="7">
    <location>
        <begin position="807"/>
        <end position="821"/>
    </location>
</feature>
<evidence type="ECO:0000256" key="3">
    <source>
        <dbReference type="ARBA" id="ARBA00022448"/>
    </source>
</evidence>
<comment type="caution">
    <text evidence="13">The sequence shown here is derived from an EMBL/GenBank/DDBJ whole genome shotgun (WGS) entry which is preliminary data.</text>
</comment>
<keyword evidence="6 8" id="KW-0472">Membrane</keyword>
<evidence type="ECO:0000256" key="4">
    <source>
        <dbReference type="ARBA" id="ARBA00022692"/>
    </source>
</evidence>
<reference evidence="13" key="2">
    <citation type="submission" date="2023-06" db="EMBL/GenBank/DDBJ databases">
        <authorList>
            <person name="Kobayashi Y."/>
            <person name="Kayamori A."/>
            <person name="Aoki K."/>
            <person name="Shiwa Y."/>
            <person name="Fujita N."/>
            <person name="Sugita T."/>
            <person name="Iwasaki W."/>
            <person name="Tanaka N."/>
            <person name="Takashima M."/>
        </authorList>
    </citation>
    <scope>NUCLEOTIDE SEQUENCE</scope>
    <source>
        <strain evidence="13">HIS016</strain>
    </source>
</reference>
<feature type="transmembrane region" description="Helical" evidence="8">
    <location>
        <begin position="583"/>
        <end position="605"/>
    </location>
</feature>
<gene>
    <name evidence="13" type="primary">PHM7</name>
    <name evidence="13" type="ORF">CspeluHIS016_0406380</name>
</gene>
<feature type="transmembrane region" description="Helical" evidence="8">
    <location>
        <begin position="484"/>
        <end position="512"/>
    </location>
</feature>
<accession>A0AAD3YDD8</accession>
<comment type="subcellular location">
    <subcellularLocation>
        <location evidence="1">Membrane</location>
        <topology evidence="1">Multi-pass membrane protein</topology>
    </subcellularLocation>
</comment>
<dbReference type="InterPro" id="IPR003864">
    <property type="entry name" value="CSC1/OSCA1-like_7TM"/>
</dbReference>
<dbReference type="PANTHER" id="PTHR13018">
    <property type="entry name" value="PROBABLE MEMBRANE PROTEIN DUF221-RELATED"/>
    <property type="match status" value="1"/>
</dbReference>
<evidence type="ECO:0000259" key="10">
    <source>
        <dbReference type="Pfam" id="PF12621"/>
    </source>
</evidence>
<dbReference type="Pfam" id="PF14703">
    <property type="entry name" value="PHM7_cyt"/>
    <property type="match status" value="1"/>
</dbReference>
<evidence type="ECO:0000256" key="8">
    <source>
        <dbReference type="SAM" id="Phobius"/>
    </source>
</evidence>
<feature type="domain" description="CSC1/OSCA1-like 7TM region" evidence="9">
    <location>
        <begin position="434"/>
        <end position="708"/>
    </location>
</feature>
<evidence type="ECO:0008006" key="15">
    <source>
        <dbReference type="Google" id="ProtNLM"/>
    </source>
</evidence>
<feature type="domain" description="CSC1/OSCA1-like N-terminal transmembrane" evidence="11">
    <location>
        <begin position="26"/>
        <end position="175"/>
    </location>
</feature>
<dbReference type="Pfam" id="PF13967">
    <property type="entry name" value="RSN1_TM"/>
    <property type="match status" value="1"/>
</dbReference>
<dbReference type="AlphaFoldDB" id="A0AAD3YDD8"/>
<keyword evidence="5 8" id="KW-1133">Transmembrane helix</keyword>
<evidence type="ECO:0000259" key="11">
    <source>
        <dbReference type="Pfam" id="PF13967"/>
    </source>
</evidence>
<dbReference type="InterPro" id="IPR045122">
    <property type="entry name" value="Csc1-like"/>
</dbReference>
<feature type="compositionally biased region" description="Basic residues" evidence="7">
    <location>
        <begin position="871"/>
        <end position="891"/>
    </location>
</feature>
<dbReference type="InterPro" id="IPR032880">
    <property type="entry name" value="CSC1/OSCA1-like_N"/>
</dbReference>
<feature type="transmembrane region" description="Helical" evidence="8">
    <location>
        <begin position="532"/>
        <end position="551"/>
    </location>
</feature>
<dbReference type="InterPro" id="IPR027815">
    <property type="entry name" value="CSC1/OSCA1-like_cyt"/>
</dbReference>
<dbReference type="Pfam" id="PF12621">
    <property type="entry name" value="PHM7_ext"/>
    <property type="match status" value="1"/>
</dbReference>
<feature type="transmembrane region" description="Helical" evidence="8">
    <location>
        <begin position="98"/>
        <end position="123"/>
    </location>
</feature>
<proteinExistence type="inferred from homology"/>
<dbReference type="Pfam" id="PF02714">
    <property type="entry name" value="RSN1_7TM"/>
    <property type="match status" value="1"/>
</dbReference>
<name>A0AAD3YDD8_9TREE</name>